<evidence type="ECO:0000313" key="3">
    <source>
        <dbReference type="Proteomes" id="UP001200034"/>
    </source>
</evidence>
<dbReference type="AlphaFoldDB" id="A0AAD4PQP8"/>
<name>A0AAD4PQP8_9MUSC</name>
<comment type="caution">
    <text evidence="2">The sequence shown here is derived from an EMBL/GenBank/DDBJ whole genome shotgun (WGS) entry which is preliminary data.</text>
</comment>
<feature type="compositionally biased region" description="Acidic residues" evidence="1">
    <location>
        <begin position="103"/>
        <end position="112"/>
    </location>
</feature>
<accession>A0AAD4PQP8</accession>
<keyword evidence="3" id="KW-1185">Reference proteome</keyword>
<proteinExistence type="predicted"/>
<evidence type="ECO:0000313" key="2">
    <source>
        <dbReference type="EMBL" id="KAH8385012.1"/>
    </source>
</evidence>
<feature type="compositionally biased region" description="Polar residues" evidence="1">
    <location>
        <begin position="113"/>
        <end position="122"/>
    </location>
</feature>
<dbReference type="Proteomes" id="UP001200034">
    <property type="component" value="Unassembled WGS sequence"/>
</dbReference>
<feature type="compositionally biased region" description="Basic and acidic residues" evidence="1">
    <location>
        <begin position="52"/>
        <end position="102"/>
    </location>
</feature>
<protein>
    <submittedName>
        <fullName evidence="2">Uncharacterized protein</fullName>
    </submittedName>
</protein>
<gene>
    <name evidence="2" type="ORF">KR093_010036</name>
</gene>
<dbReference type="EMBL" id="JAJJHW010000676">
    <property type="protein sequence ID" value="KAH8385012.1"/>
    <property type="molecule type" value="Genomic_DNA"/>
</dbReference>
<evidence type="ECO:0000256" key="1">
    <source>
        <dbReference type="SAM" id="MobiDB-lite"/>
    </source>
</evidence>
<organism evidence="2 3">
    <name type="scientific">Drosophila rubida</name>
    <dbReference type="NCBI Taxonomy" id="30044"/>
    <lineage>
        <taxon>Eukaryota</taxon>
        <taxon>Metazoa</taxon>
        <taxon>Ecdysozoa</taxon>
        <taxon>Arthropoda</taxon>
        <taxon>Hexapoda</taxon>
        <taxon>Insecta</taxon>
        <taxon>Pterygota</taxon>
        <taxon>Neoptera</taxon>
        <taxon>Endopterygota</taxon>
        <taxon>Diptera</taxon>
        <taxon>Brachycera</taxon>
        <taxon>Muscomorpha</taxon>
        <taxon>Ephydroidea</taxon>
        <taxon>Drosophilidae</taxon>
        <taxon>Drosophila</taxon>
    </lineage>
</organism>
<feature type="region of interest" description="Disordered" evidence="1">
    <location>
        <begin position="43"/>
        <end position="122"/>
    </location>
</feature>
<reference evidence="2" key="1">
    <citation type="journal article" date="2021" name="Mol. Ecol. Resour.">
        <title>Phylogenomic analyses of the genus Drosophila reveals genomic signals of climate adaptation.</title>
        <authorList>
            <person name="Li F."/>
            <person name="Rane R.V."/>
            <person name="Luria V."/>
            <person name="Xiong Z."/>
            <person name="Chen J."/>
            <person name="Li Z."/>
            <person name="Catullo R.A."/>
            <person name="Griffin P.C."/>
            <person name="Schiffer M."/>
            <person name="Pearce S."/>
            <person name="Lee S.F."/>
            <person name="McElroy K."/>
            <person name="Stocker A."/>
            <person name="Shirriffs J."/>
            <person name="Cockerell F."/>
            <person name="Coppin C."/>
            <person name="Sgro C.M."/>
            <person name="Karger A."/>
            <person name="Cain J.W."/>
            <person name="Weber J.A."/>
            <person name="Santpere G."/>
            <person name="Kirschner M.W."/>
            <person name="Hoffmann A.A."/>
            <person name="Oakeshott J.G."/>
            <person name="Zhang G."/>
        </authorList>
    </citation>
    <scope>NUCLEOTIDE SEQUENCE</scope>
    <source>
        <strain evidence="2">BGI-SZ-2011g</strain>
    </source>
</reference>
<sequence>MWLSVPKLSEMCWEAFTYYNDVGRTDHKALLATGVPHKFINRLPPRRATTIELEKQMQKEQEKREKEKEKKKEKERKEKEKKERKEQKKEKLKEEKEQKEKDENEEYDEDYEPSTSTKRARF</sequence>